<evidence type="ECO:0000313" key="1">
    <source>
        <dbReference type="EMBL" id="NDL39250.1"/>
    </source>
</evidence>
<accession>A0A6L9JNN9</accession>
<dbReference type="AlphaFoldDB" id="A0A6L9JNN9"/>
<sequence length="60" mass="6849">MIISPGDVVKCYNDINTTEYKFSAGKNYEIVDFYGCLGLEDDEGLFIPINELDIEYESDE</sequence>
<protein>
    <submittedName>
        <fullName evidence="1">Uncharacterized protein</fullName>
    </submittedName>
</protein>
<dbReference type="KEGG" id="plum:A4R40_14680"/>
<reference evidence="1 2" key="1">
    <citation type="submission" date="2019-12" db="EMBL/GenBank/DDBJ databases">
        <title>Engineering Photorhabdus to improve their lethality against agricultural pests.</title>
        <authorList>
            <person name="Machado R.A.R."/>
        </authorList>
    </citation>
    <scope>NUCLEOTIDE SEQUENCE [LARGE SCALE GENOMIC DNA]</scope>
    <source>
        <strain evidence="1 2">EN01</strain>
    </source>
</reference>
<name>A0A6L9JNN9_PHOLM</name>
<dbReference type="Proteomes" id="UP000479300">
    <property type="component" value="Unassembled WGS sequence"/>
</dbReference>
<dbReference type="RefSeq" id="WP_041380137.1">
    <property type="nucleotide sequence ID" value="NZ_CAWPHK010000023.1"/>
</dbReference>
<proteinExistence type="predicted"/>
<dbReference type="GeneID" id="48849203"/>
<gene>
    <name evidence="1" type="ORF">GPY51_10840</name>
</gene>
<dbReference type="EMBL" id="WSFA01000021">
    <property type="protein sequence ID" value="NDL39250.1"/>
    <property type="molecule type" value="Genomic_DNA"/>
</dbReference>
<organism evidence="1 2">
    <name type="scientific">Photorhabdus laumondii subsp. laumondii</name>
    <name type="common">Photorhabdus luminescens subsp. laumondii</name>
    <dbReference type="NCBI Taxonomy" id="141679"/>
    <lineage>
        <taxon>Bacteria</taxon>
        <taxon>Pseudomonadati</taxon>
        <taxon>Pseudomonadota</taxon>
        <taxon>Gammaproteobacteria</taxon>
        <taxon>Enterobacterales</taxon>
        <taxon>Morganellaceae</taxon>
        <taxon>Photorhabdus</taxon>
    </lineage>
</organism>
<evidence type="ECO:0000313" key="2">
    <source>
        <dbReference type="Proteomes" id="UP000479300"/>
    </source>
</evidence>
<comment type="caution">
    <text evidence="1">The sequence shown here is derived from an EMBL/GenBank/DDBJ whole genome shotgun (WGS) entry which is preliminary data.</text>
</comment>